<dbReference type="Proteomes" id="UP000037822">
    <property type="component" value="Unassembled WGS sequence"/>
</dbReference>
<comment type="caution">
    <text evidence="1">The sequence shown here is derived from an EMBL/GenBank/DDBJ whole genome shotgun (WGS) entry which is preliminary data.</text>
</comment>
<accession>A0A0N0MAS4</accession>
<dbReference type="PATRIC" id="fig|1526658.3.peg.4538"/>
<evidence type="ECO:0000313" key="2">
    <source>
        <dbReference type="Proteomes" id="UP000037822"/>
    </source>
</evidence>
<sequence length="157" mass="16977">MKLDFSVASVVAVSGSGPNVCGHLLVYAGGGGGTYFHVAGSTVKNLLTAYPHYMSEAGYRRYLKENKKTELRRVNVKLSNPDGASLYIEELMSKKWTWGVLPNNCVAFVEEVLAAGGGDWGGSYSNCPALAVKDTIEVQAQQYLRGLERSILASYGY</sequence>
<reference evidence="1 2" key="1">
    <citation type="submission" date="2015-07" db="EMBL/GenBank/DDBJ databases">
        <title>Whole genome sequencing of Bosea vaviloviae isolated from cave pool.</title>
        <authorList>
            <person name="Tan N.E.H."/>
            <person name="Lee Y.P."/>
            <person name="Gan H.M."/>
            <person name="Barton H."/>
            <person name="Savka M.A."/>
        </authorList>
    </citation>
    <scope>NUCLEOTIDE SEQUENCE [LARGE SCALE GENOMIC DNA]</scope>
    <source>
        <strain evidence="1 2">SD260</strain>
    </source>
</reference>
<organism evidence="1 2">
    <name type="scientific">Bosea vaviloviae</name>
    <dbReference type="NCBI Taxonomy" id="1526658"/>
    <lineage>
        <taxon>Bacteria</taxon>
        <taxon>Pseudomonadati</taxon>
        <taxon>Pseudomonadota</taxon>
        <taxon>Alphaproteobacteria</taxon>
        <taxon>Hyphomicrobiales</taxon>
        <taxon>Boseaceae</taxon>
        <taxon>Bosea</taxon>
    </lineage>
</organism>
<evidence type="ECO:0000313" key="1">
    <source>
        <dbReference type="EMBL" id="KPH80004.1"/>
    </source>
</evidence>
<dbReference type="EMBL" id="LGSZ01000047">
    <property type="protein sequence ID" value="KPH80004.1"/>
    <property type="molecule type" value="Genomic_DNA"/>
</dbReference>
<proteinExistence type="predicted"/>
<keyword evidence="2" id="KW-1185">Reference proteome</keyword>
<dbReference type="AlphaFoldDB" id="A0A0N0MAS4"/>
<gene>
    <name evidence="1" type="ORF">AE618_15820</name>
</gene>
<name>A0A0N0MAS4_9HYPH</name>
<protein>
    <submittedName>
        <fullName evidence="1">Uncharacterized protein</fullName>
    </submittedName>
</protein>